<keyword evidence="1" id="KW-0677">Repeat</keyword>
<dbReference type="eggNOG" id="COG5126">
    <property type="taxonomic scope" value="Bacteria"/>
</dbReference>
<feature type="domain" description="EF-hand" evidence="2">
    <location>
        <begin position="48"/>
        <end position="83"/>
    </location>
</feature>
<dbReference type="PROSITE" id="PS50222">
    <property type="entry name" value="EF_HAND_2"/>
    <property type="match status" value="4"/>
</dbReference>
<dbReference type="OrthoDB" id="9772751at2"/>
<dbReference type="GO" id="GO:0016460">
    <property type="term" value="C:myosin II complex"/>
    <property type="evidence" value="ECO:0007669"/>
    <property type="project" value="TreeGrafter"/>
</dbReference>
<keyword evidence="4" id="KW-1185">Reference proteome</keyword>
<dbReference type="InterPro" id="IPR018247">
    <property type="entry name" value="EF_Hand_1_Ca_BS"/>
</dbReference>
<dbReference type="PROSITE" id="PS00018">
    <property type="entry name" value="EF_HAND_1"/>
    <property type="match status" value="3"/>
</dbReference>
<dbReference type="InterPro" id="IPR002048">
    <property type="entry name" value="EF_hand_dom"/>
</dbReference>
<reference evidence="4" key="1">
    <citation type="journal article" date="2011" name="Proc. Natl. Acad. Sci. U.S.A.">
        <title>Genomic insights into the physiology and ecology of the marine filamentous cyanobacterium Lyngbya majuscula.</title>
        <authorList>
            <person name="Jones A.C."/>
            <person name="Monroe E.A."/>
            <person name="Podell S."/>
            <person name="Hess W.R."/>
            <person name="Klages S."/>
            <person name="Esquenazi E."/>
            <person name="Niessen S."/>
            <person name="Hoover H."/>
            <person name="Rothmann M."/>
            <person name="Lasken R.S."/>
            <person name="Yates J.R.III."/>
            <person name="Reinhardt R."/>
            <person name="Kube M."/>
            <person name="Burkart M.D."/>
            <person name="Allen E.E."/>
            <person name="Dorrestein P.C."/>
            <person name="Gerwick W.H."/>
            <person name="Gerwick L."/>
        </authorList>
    </citation>
    <scope>NUCLEOTIDE SEQUENCE [LARGE SCALE GENOMIC DNA]</scope>
    <source>
        <strain evidence="4">3L</strain>
    </source>
</reference>
<accession>F4Y1P8</accession>
<dbReference type="PANTHER" id="PTHR23048:SF0">
    <property type="entry name" value="CALMODULIN LIKE 3"/>
    <property type="match status" value="1"/>
</dbReference>
<evidence type="ECO:0000313" key="3">
    <source>
        <dbReference type="EMBL" id="EGJ29190.1"/>
    </source>
</evidence>
<dbReference type="eggNOG" id="COG2226">
    <property type="taxonomic scope" value="Bacteria"/>
</dbReference>
<protein>
    <submittedName>
        <fullName evidence="3">Ca2+-binding protein, EF-Hand superfamily</fullName>
    </submittedName>
</protein>
<dbReference type="PANTHER" id="PTHR23048">
    <property type="entry name" value="MYOSIN LIGHT CHAIN 1, 3"/>
    <property type="match status" value="1"/>
</dbReference>
<proteinExistence type="predicted"/>
<dbReference type="RefSeq" id="WP_008190052.1">
    <property type="nucleotide sequence ID" value="NZ_GL890970.1"/>
</dbReference>
<dbReference type="AlphaFoldDB" id="F4Y1P8"/>
<dbReference type="SMART" id="SM00054">
    <property type="entry name" value="EFh"/>
    <property type="match status" value="4"/>
</dbReference>
<organism evidence="3 4">
    <name type="scientific">Moorena producens 3L</name>
    <dbReference type="NCBI Taxonomy" id="489825"/>
    <lineage>
        <taxon>Bacteria</taxon>
        <taxon>Bacillati</taxon>
        <taxon>Cyanobacteriota</taxon>
        <taxon>Cyanophyceae</taxon>
        <taxon>Coleofasciculales</taxon>
        <taxon>Coleofasciculaceae</taxon>
        <taxon>Moorena</taxon>
    </lineage>
</organism>
<dbReference type="HOGENOM" id="CLU_682989_0_0_3"/>
<feature type="domain" description="EF-hand" evidence="2">
    <location>
        <begin position="84"/>
        <end position="119"/>
    </location>
</feature>
<evidence type="ECO:0000259" key="2">
    <source>
        <dbReference type="PROSITE" id="PS50222"/>
    </source>
</evidence>
<sequence>MSAIESSQLTPAQRDEFKEVFDLFDADSNGSLTREELANAMGSLGMTLTDEELEAVLIKTDADLSGTIEFPEFAEWVVNKVDLTSQDDLREIFSLIDLDGNGSISLDELRQLLDSLKVNLGEDELTTLIAKADSDNNGVIDYNEFLESDELWSQIKLTVGVTRSFKEILKQYTQLAENPQAGFGTINPLPYGKENAAKMGYDVSQLPEQVWESSCMCGNSFSLGSINQGETVVDLGCGAGADLCVAASLVGETGKVIGVDMTAAMVKKARENAELCNFTTIEVIKAPFDMGKHEDIPESVADVVIANGTFNLSPRKKCAFVQAYNCLKPGGRFYLVDVVRQGNSESEIQEGSWCDCVAGAIPISKVLELMASVGFVECEHVGFTGYRTSDYTVTATFRAKKAD</sequence>
<dbReference type="Pfam" id="PF13847">
    <property type="entry name" value="Methyltransf_31"/>
    <property type="match status" value="1"/>
</dbReference>
<dbReference type="CDD" id="cd00051">
    <property type="entry name" value="EFh"/>
    <property type="match status" value="2"/>
</dbReference>
<name>F4Y1P8_9CYAN</name>
<dbReference type="Pfam" id="PF13499">
    <property type="entry name" value="EF-hand_7"/>
    <property type="match status" value="2"/>
</dbReference>
<dbReference type="CDD" id="cd02440">
    <property type="entry name" value="AdoMet_MTases"/>
    <property type="match status" value="1"/>
</dbReference>
<feature type="domain" description="EF-hand" evidence="2">
    <location>
        <begin position="12"/>
        <end position="47"/>
    </location>
</feature>
<evidence type="ECO:0000313" key="4">
    <source>
        <dbReference type="Proteomes" id="UP000003959"/>
    </source>
</evidence>
<dbReference type="Proteomes" id="UP000003959">
    <property type="component" value="Unassembled WGS sequence"/>
</dbReference>
<dbReference type="InterPro" id="IPR029063">
    <property type="entry name" value="SAM-dependent_MTases_sf"/>
</dbReference>
<feature type="domain" description="EF-hand" evidence="2">
    <location>
        <begin position="120"/>
        <end position="155"/>
    </location>
</feature>
<dbReference type="Gene3D" id="1.10.238.10">
    <property type="entry name" value="EF-hand"/>
    <property type="match status" value="2"/>
</dbReference>
<dbReference type="SUPFAM" id="SSF47473">
    <property type="entry name" value="EF-hand"/>
    <property type="match status" value="1"/>
</dbReference>
<evidence type="ECO:0000256" key="1">
    <source>
        <dbReference type="ARBA" id="ARBA00022737"/>
    </source>
</evidence>
<dbReference type="GO" id="GO:0005509">
    <property type="term" value="F:calcium ion binding"/>
    <property type="evidence" value="ECO:0007669"/>
    <property type="project" value="InterPro"/>
</dbReference>
<dbReference type="EMBL" id="GL890970">
    <property type="protein sequence ID" value="EGJ29190.1"/>
    <property type="molecule type" value="Genomic_DNA"/>
</dbReference>
<dbReference type="SUPFAM" id="SSF53335">
    <property type="entry name" value="S-adenosyl-L-methionine-dependent methyltransferases"/>
    <property type="match status" value="1"/>
</dbReference>
<dbReference type="Gene3D" id="3.40.50.150">
    <property type="entry name" value="Vaccinia Virus protein VP39"/>
    <property type="match status" value="1"/>
</dbReference>
<dbReference type="FunFam" id="1.10.238.10:FF:000003">
    <property type="entry name" value="Calmodulin A"/>
    <property type="match status" value="1"/>
</dbReference>
<gene>
    <name evidence="3" type="ORF">LYNGBM3L_64500</name>
</gene>
<dbReference type="InterPro" id="IPR050230">
    <property type="entry name" value="CALM/Myosin/TropC-like"/>
</dbReference>
<dbReference type="InterPro" id="IPR011992">
    <property type="entry name" value="EF-hand-dom_pair"/>
</dbReference>
<dbReference type="InterPro" id="IPR025714">
    <property type="entry name" value="Methyltranfer_dom"/>
</dbReference>